<dbReference type="AlphaFoldDB" id="A0A1B8HNU3"/>
<evidence type="ECO:0000313" key="2">
    <source>
        <dbReference type="Proteomes" id="UP000092377"/>
    </source>
</evidence>
<sequence>MSTKPQLWPTGEQFTREVIIQTNTDPVPVMITYTVPPFEAVVEAWQNTDPTKSYPQLRQFIIGWDLQETLTDDVLISFLVTYSGTYKVIMDGWCEHMKDTLAANQSLFSSTPVSVN</sequence>
<organism evidence="1 2">
    <name type="scientific">Morganella psychrotolerans</name>
    <dbReference type="NCBI Taxonomy" id="368603"/>
    <lineage>
        <taxon>Bacteria</taxon>
        <taxon>Pseudomonadati</taxon>
        <taxon>Pseudomonadota</taxon>
        <taxon>Gammaproteobacteria</taxon>
        <taxon>Enterobacterales</taxon>
        <taxon>Morganellaceae</taxon>
        <taxon>Morganella</taxon>
    </lineage>
</organism>
<protein>
    <submittedName>
        <fullName evidence="1">Uncharacterized protein</fullName>
    </submittedName>
</protein>
<comment type="caution">
    <text evidence="1">The sequence shown here is derived from an EMBL/GenBank/DDBJ whole genome shotgun (WGS) entry which is preliminary data.</text>
</comment>
<accession>A0A1B8HNU3</accession>
<dbReference type="OrthoDB" id="6604793at2"/>
<dbReference type="EMBL" id="LZEY01000012">
    <property type="protein sequence ID" value="OBU11032.1"/>
    <property type="molecule type" value="Genomic_DNA"/>
</dbReference>
<keyword evidence="2" id="KW-1185">Reference proteome</keyword>
<gene>
    <name evidence="1" type="ORF">AYY18_03595</name>
</gene>
<dbReference type="RefSeq" id="WP_067401335.1">
    <property type="nucleotide sequence ID" value="NZ_LZEY01000012.1"/>
</dbReference>
<evidence type="ECO:0000313" key="1">
    <source>
        <dbReference type="EMBL" id="OBU11032.1"/>
    </source>
</evidence>
<dbReference type="Proteomes" id="UP000092377">
    <property type="component" value="Unassembled WGS sequence"/>
</dbReference>
<reference evidence="2" key="1">
    <citation type="submission" date="2016-06" db="EMBL/GenBank/DDBJ databases">
        <authorList>
            <person name="Butler K."/>
        </authorList>
    </citation>
    <scope>NUCLEOTIDE SEQUENCE [LARGE SCALE GENOMIC DNA]</scope>
    <source>
        <strain evidence="2">GCSL-Mp20</strain>
    </source>
</reference>
<name>A0A1B8HNU3_9GAMM</name>
<proteinExistence type="predicted"/>